<dbReference type="GO" id="GO:0008298">
    <property type="term" value="P:intracellular mRNA localization"/>
    <property type="evidence" value="ECO:0007669"/>
    <property type="project" value="EnsemblFungi"/>
</dbReference>
<dbReference type="AlphaFoldDB" id="I2H7E1"/>
<proteinExistence type="predicted"/>
<feature type="domain" description="K Homology" evidence="5">
    <location>
        <begin position="168"/>
        <end position="239"/>
    </location>
</feature>
<dbReference type="GO" id="GO:0007004">
    <property type="term" value="P:telomere maintenance via telomerase"/>
    <property type="evidence" value="ECO:0007669"/>
    <property type="project" value="EnsemblFungi"/>
</dbReference>
<feature type="domain" description="K Homology" evidence="5">
    <location>
        <begin position="46"/>
        <end position="116"/>
    </location>
</feature>
<feature type="compositionally biased region" description="Acidic residues" evidence="4">
    <location>
        <begin position="365"/>
        <end position="381"/>
    </location>
</feature>
<dbReference type="Proteomes" id="UP000002866">
    <property type="component" value="Chromosome 7"/>
</dbReference>
<keyword evidence="2 3" id="KW-0694">RNA-binding</keyword>
<dbReference type="Pfam" id="PF00013">
    <property type="entry name" value="KH_1"/>
    <property type="match status" value="3"/>
</dbReference>
<gene>
    <name evidence="6" type="primary">TBLA0G03570</name>
    <name evidence="6" type="ORF">TBLA_0G03570</name>
</gene>
<dbReference type="SMART" id="SM00322">
    <property type="entry name" value="KH"/>
    <property type="match status" value="3"/>
</dbReference>
<evidence type="ECO:0000313" key="7">
    <source>
        <dbReference type="Proteomes" id="UP000002866"/>
    </source>
</evidence>
<dbReference type="PANTHER" id="PTHR10288">
    <property type="entry name" value="KH DOMAIN CONTAINING RNA BINDING PROTEIN"/>
    <property type="match status" value="1"/>
</dbReference>
<dbReference type="eggNOG" id="KOG2190">
    <property type="taxonomic scope" value="Eukaryota"/>
</dbReference>
<dbReference type="InterPro" id="IPR036612">
    <property type="entry name" value="KH_dom_type_1_sf"/>
</dbReference>
<dbReference type="GO" id="GO:0003729">
    <property type="term" value="F:mRNA binding"/>
    <property type="evidence" value="ECO:0007669"/>
    <property type="project" value="EnsemblFungi"/>
</dbReference>
<evidence type="ECO:0000256" key="1">
    <source>
        <dbReference type="ARBA" id="ARBA00022737"/>
    </source>
</evidence>
<dbReference type="PROSITE" id="PS50084">
    <property type="entry name" value="KH_TYPE_1"/>
    <property type="match status" value="3"/>
</dbReference>
<dbReference type="KEGG" id="tbl:TBLA_0G03570"/>
<evidence type="ECO:0000256" key="4">
    <source>
        <dbReference type="SAM" id="MobiDB-lite"/>
    </source>
</evidence>
<evidence type="ECO:0000313" key="6">
    <source>
        <dbReference type="EMBL" id="CCH62293.1"/>
    </source>
</evidence>
<dbReference type="Gene3D" id="3.30.1370.10">
    <property type="entry name" value="K Homology domain, type 1"/>
    <property type="match status" value="3"/>
</dbReference>
<evidence type="ECO:0000259" key="5">
    <source>
        <dbReference type="SMART" id="SM00322"/>
    </source>
</evidence>
<dbReference type="GO" id="GO:0000932">
    <property type="term" value="C:P-body"/>
    <property type="evidence" value="ECO:0007669"/>
    <property type="project" value="EnsemblFungi"/>
</dbReference>
<evidence type="ECO:0000256" key="2">
    <source>
        <dbReference type="ARBA" id="ARBA00022884"/>
    </source>
</evidence>
<feature type="compositionally biased region" description="Low complexity" evidence="4">
    <location>
        <begin position="268"/>
        <end position="311"/>
    </location>
</feature>
<feature type="domain" description="K Homology" evidence="5">
    <location>
        <begin position="322"/>
        <end position="405"/>
    </location>
</feature>
<dbReference type="OMA" id="SIAKEPH"/>
<dbReference type="GeneID" id="14497425"/>
<keyword evidence="7" id="KW-1185">Reference proteome</keyword>
<evidence type="ECO:0000256" key="3">
    <source>
        <dbReference type="PROSITE-ProRule" id="PRU00117"/>
    </source>
</evidence>
<dbReference type="GO" id="GO:0048255">
    <property type="term" value="P:mRNA stabilization"/>
    <property type="evidence" value="ECO:0007669"/>
    <property type="project" value="EnsemblFungi"/>
</dbReference>
<dbReference type="RefSeq" id="XP_004181812.1">
    <property type="nucleotide sequence ID" value="XM_004181764.1"/>
</dbReference>
<dbReference type="SUPFAM" id="SSF54791">
    <property type="entry name" value="Eukaryotic type KH-domain (KH-domain type I)"/>
    <property type="match status" value="3"/>
</dbReference>
<reference evidence="6 7" key="1">
    <citation type="journal article" date="2011" name="Proc. Natl. Acad. Sci. U.S.A.">
        <title>Evolutionary erosion of yeast sex chromosomes by mating-type switching accidents.</title>
        <authorList>
            <person name="Gordon J.L."/>
            <person name="Armisen D."/>
            <person name="Proux-Wera E."/>
            <person name="Oheigeartaigh S.S."/>
            <person name="Byrne K.P."/>
            <person name="Wolfe K.H."/>
        </authorList>
    </citation>
    <scope>NUCLEOTIDE SEQUENCE [LARGE SCALE GENOMIC DNA]</scope>
    <source>
        <strain evidence="7">ATCC 34711 / CBS 6284 / DSM 70876 / NBRC 10599 / NRRL Y-10934 / UCD 77-7</strain>
    </source>
</reference>
<dbReference type="HOGENOM" id="CLU_022670_2_0_1"/>
<organism evidence="6 7">
    <name type="scientific">Henningerozyma blattae (strain ATCC 34711 / CBS 6284 / DSM 70876 / NBRC 10599 / NRRL Y-10934 / UCD 77-7)</name>
    <name type="common">Yeast</name>
    <name type="synonym">Tetrapisispora blattae</name>
    <dbReference type="NCBI Taxonomy" id="1071380"/>
    <lineage>
        <taxon>Eukaryota</taxon>
        <taxon>Fungi</taxon>
        <taxon>Dikarya</taxon>
        <taxon>Ascomycota</taxon>
        <taxon>Saccharomycotina</taxon>
        <taxon>Saccharomycetes</taxon>
        <taxon>Saccharomycetales</taxon>
        <taxon>Saccharomycetaceae</taxon>
        <taxon>Henningerozyma</taxon>
    </lineage>
</organism>
<name>I2H7E1_HENB6</name>
<dbReference type="STRING" id="1071380.I2H7E1"/>
<sequence>MSETVEKYYYYYPLLLRLLLQLQVELTRRLLLQLLVQPIINDKLVATANHRILLSLRESARIIGTKGVTIQKIRTDNNVKIGISDKEPGCSDRILLCNGPTENVANAIGDIIDVLTNEKFDNQLIDDDISNVSNGPNSVKHVFHYLNFILPPPTVEEIKENPEKNLKNIGNLRLLVTNSQLSGIIGKNGNRIKSLIDNHGVKIVASKDFLPDSDERILEIQGFPGSISNVIVEINSILVNEVDITFVSERLYYPHSKKRTGNGRNYRNSNSNPNLNANANINTKNNNNNNNNTTTTTTTTTTANTTNNNSNESSHAVKDTNRQYSTIVRIPEQYVGAIVGRQGNRIANLRKFTKTKILINKREEDGEETGNADEGDDEEERSFEIISDHLKNVKLAESMLLKNLETEIQRRNESSTNEKEE</sequence>
<dbReference type="InParanoid" id="I2H7E1"/>
<dbReference type="GO" id="GO:0000781">
    <property type="term" value="C:chromosome, telomeric region"/>
    <property type="evidence" value="ECO:0007669"/>
    <property type="project" value="EnsemblFungi"/>
</dbReference>
<feature type="region of interest" description="Disordered" evidence="4">
    <location>
        <begin position="363"/>
        <end position="383"/>
    </location>
</feature>
<feature type="region of interest" description="Disordered" evidence="4">
    <location>
        <begin position="256"/>
        <end position="320"/>
    </location>
</feature>
<dbReference type="InterPro" id="IPR004088">
    <property type="entry name" value="KH_dom_type_1"/>
</dbReference>
<accession>I2H7E1</accession>
<dbReference type="OrthoDB" id="442947at2759"/>
<protein>
    <recommendedName>
        <fullName evidence="5">K Homology domain-containing protein</fullName>
    </recommendedName>
</protein>
<keyword evidence="1" id="KW-0677">Repeat</keyword>
<dbReference type="FunCoup" id="I2H7E1">
    <property type="interactions" value="268"/>
</dbReference>
<dbReference type="InterPro" id="IPR004087">
    <property type="entry name" value="KH_dom"/>
</dbReference>
<dbReference type="EMBL" id="HE806322">
    <property type="protein sequence ID" value="CCH62293.1"/>
    <property type="molecule type" value="Genomic_DNA"/>
</dbReference>